<accession>A0A1G4JBF9</accession>
<sequence>MSTRQHDSREHASNFFKKCTTVSSNGRIPLGSKSINLSQLMDDKQHYSAKTHRQQKVGSNAFFSSLTVEPKNRRQEAELVTVADFLASDRIFRYARYEGHRRARKQLRPELLKCQGLVNRVLRNVHALDTTLKLQRNGAIPVSYDKLIQVRCVKRLSSTETLAVSESGNVRLVVLHGSTKLANHESRGCVPILINTKSSVSLYPGLMWCLEWRLGA</sequence>
<dbReference type="OrthoDB" id="4035205at2759"/>
<dbReference type="EMBL" id="LT598455">
    <property type="protein sequence ID" value="SCU87423.1"/>
    <property type="molecule type" value="Genomic_DNA"/>
</dbReference>
<evidence type="ECO:0000313" key="2">
    <source>
        <dbReference type="Proteomes" id="UP000190274"/>
    </source>
</evidence>
<gene>
    <name evidence="1" type="ORF">LADA_0E03928G</name>
</gene>
<organism evidence="1 2">
    <name type="scientific">Lachancea dasiensis</name>
    <dbReference type="NCBI Taxonomy" id="1072105"/>
    <lineage>
        <taxon>Eukaryota</taxon>
        <taxon>Fungi</taxon>
        <taxon>Dikarya</taxon>
        <taxon>Ascomycota</taxon>
        <taxon>Saccharomycotina</taxon>
        <taxon>Saccharomycetes</taxon>
        <taxon>Saccharomycetales</taxon>
        <taxon>Saccharomycetaceae</taxon>
        <taxon>Lachancea</taxon>
    </lineage>
</organism>
<dbReference type="Proteomes" id="UP000190274">
    <property type="component" value="Chromosome E"/>
</dbReference>
<keyword evidence="2" id="KW-1185">Reference proteome</keyword>
<name>A0A1G4JBF9_9SACH</name>
<proteinExistence type="predicted"/>
<evidence type="ECO:0000313" key="1">
    <source>
        <dbReference type="EMBL" id="SCU87423.1"/>
    </source>
</evidence>
<reference evidence="2" key="1">
    <citation type="submission" date="2016-03" db="EMBL/GenBank/DDBJ databases">
        <authorList>
            <person name="Devillers H."/>
        </authorList>
    </citation>
    <scope>NUCLEOTIDE SEQUENCE [LARGE SCALE GENOMIC DNA]</scope>
</reference>
<protein>
    <submittedName>
        <fullName evidence="1">LADA_0E03928g1_1</fullName>
    </submittedName>
</protein>
<dbReference type="AlphaFoldDB" id="A0A1G4JBF9"/>